<reference evidence="1 2" key="1">
    <citation type="submission" date="2021-06" db="EMBL/GenBank/DDBJ databases">
        <authorList>
            <person name="Lee D.H."/>
        </authorList>
    </citation>
    <scope>NUCLEOTIDE SEQUENCE [LARGE SCALE GENOMIC DNA]</scope>
    <source>
        <strain evidence="1 2">MMS21-HV4-11</strain>
    </source>
</reference>
<protein>
    <recommendedName>
        <fullName evidence="3">Redoxin domain-containing protein</fullName>
    </recommendedName>
</protein>
<evidence type="ECO:0008006" key="3">
    <source>
        <dbReference type="Google" id="ProtNLM"/>
    </source>
</evidence>
<gene>
    <name evidence="1" type="ORF">KQ910_08830</name>
</gene>
<proteinExistence type="predicted"/>
<evidence type="ECO:0000313" key="2">
    <source>
        <dbReference type="Proteomes" id="UP000727907"/>
    </source>
</evidence>
<dbReference type="Proteomes" id="UP000727907">
    <property type="component" value="Unassembled WGS sequence"/>
</dbReference>
<sequence length="129" mass="14015">MTMILTPTAEHDVAAHDGLWISPVDAERVTGWTLKPEGMCRADLCVPLPASALAPNEIDLEAFWTKLGGPVIASDRRDVWALGAPPEERNAALEGLEAPDFTLPDVDGVPRSLSQLRGRKVFLATWASW</sequence>
<name>A0ABS6IGY8_9HYPH</name>
<accession>A0ABS6IGY8</accession>
<evidence type="ECO:0000313" key="1">
    <source>
        <dbReference type="EMBL" id="MBU8873866.1"/>
    </source>
</evidence>
<keyword evidence="2" id="KW-1185">Reference proteome</keyword>
<organism evidence="1 2">
    <name type="scientific">Reyranella humidisoli</name>
    <dbReference type="NCBI Taxonomy" id="2849149"/>
    <lineage>
        <taxon>Bacteria</taxon>
        <taxon>Pseudomonadati</taxon>
        <taxon>Pseudomonadota</taxon>
        <taxon>Alphaproteobacteria</taxon>
        <taxon>Hyphomicrobiales</taxon>
        <taxon>Reyranellaceae</taxon>
        <taxon>Reyranella</taxon>
    </lineage>
</organism>
<comment type="caution">
    <text evidence="1">The sequence shown here is derived from an EMBL/GenBank/DDBJ whole genome shotgun (WGS) entry which is preliminary data.</text>
</comment>
<dbReference type="EMBL" id="JAHOPB010000001">
    <property type="protein sequence ID" value="MBU8873866.1"/>
    <property type="molecule type" value="Genomic_DNA"/>
</dbReference>